<dbReference type="EMBL" id="UGCU01000001">
    <property type="protein sequence ID" value="STJ13014.1"/>
    <property type="molecule type" value="Genomic_DNA"/>
</dbReference>
<evidence type="ECO:0000313" key="2">
    <source>
        <dbReference type="Proteomes" id="UP000254495"/>
    </source>
</evidence>
<dbReference type="InterPro" id="IPR024497">
    <property type="entry name" value="DUF2773"/>
</dbReference>
<protein>
    <submittedName>
        <fullName evidence="1">Protein</fullName>
    </submittedName>
</protein>
<evidence type="ECO:0000313" key="1">
    <source>
        <dbReference type="EMBL" id="STJ13014.1"/>
    </source>
</evidence>
<reference evidence="1 2" key="1">
    <citation type="submission" date="2018-06" db="EMBL/GenBank/DDBJ databases">
        <authorList>
            <consortium name="Pathogen Informatics"/>
            <person name="Doyle S."/>
        </authorList>
    </citation>
    <scope>NUCLEOTIDE SEQUENCE [LARGE SCALE GENOMIC DNA]</scope>
    <source>
        <strain evidence="1 2">NCTC9077</strain>
    </source>
</reference>
<dbReference type="AlphaFoldDB" id="A0A376VQ65"/>
<dbReference type="Proteomes" id="UP000254495">
    <property type="component" value="Unassembled WGS sequence"/>
</dbReference>
<gene>
    <name evidence="1" type="primary">ykiA</name>
    <name evidence="1" type="ORF">NCTC9077_04791</name>
</gene>
<accession>A0A376VQ65</accession>
<name>A0A376VQ65_ECOLX</name>
<organism evidence="1 2">
    <name type="scientific">Escherichia coli</name>
    <dbReference type="NCBI Taxonomy" id="562"/>
    <lineage>
        <taxon>Bacteria</taxon>
        <taxon>Pseudomonadati</taxon>
        <taxon>Pseudomonadota</taxon>
        <taxon>Gammaproteobacteria</taxon>
        <taxon>Enterobacterales</taxon>
        <taxon>Enterobacteriaceae</taxon>
        <taxon>Escherichia</taxon>
    </lineage>
</organism>
<dbReference type="Pfam" id="PF10971">
    <property type="entry name" value="DUF2773"/>
    <property type="match status" value="1"/>
</dbReference>
<proteinExistence type="predicted"/>
<sequence>MLQSRYDHLRQTALRNAHTSASLLTTLTEPQDRSLAINNPQLAADVKTVWLKEEPSLLLFVDQPALSQLRDLVKTGATRKIRSEARHRLEEKTMTQRPWSKLQRKTHNIAALKIIARRSE</sequence>